<gene>
    <name evidence="2" type="ORF">LLEC1_07068</name>
</gene>
<accession>A0A179I9H3</accession>
<dbReference type="Pfam" id="PF00561">
    <property type="entry name" value="Abhydrolase_1"/>
    <property type="match status" value="1"/>
</dbReference>
<dbReference type="InterPro" id="IPR029058">
    <property type="entry name" value="AB_hydrolase_fold"/>
</dbReference>
<protein>
    <recommendedName>
        <fullName evidence="1">AB hydrolase-1 domain-containing protein</fullName>
    </recommendedName>
</protein>
<keyword evidence="3" id="KW-1185">Reference proteome</keyword>
<evidence type="ECO:0000259" key="1">
    <source>
        <dbReference type="Pfam" id="PF00561"/>
    </source>
</evidence>
<dbReference type="Proteomes" id="UP000243081">
    <property type="component" value="Unassembled WGS sequence"/>
</dbReference>
<dbReference type="Gene3D" id="3.40.50.1820">
    <property type="entry name" value="alpha/beta hydrolase"/>
    <property type="match status" value="2"/>
</dbReference>
<dbReference type="SUPFAM" id="SSF53474">
    <property type="entry name" value="alpha/beta-Hydrolases"/>
    <property type="match status" value="1"/>
</dbReference>
<feature type="domain" description="AB hydrolase-1" evidence="1">
    <location>
        <begin position="40"/>
        <end position="129"/>
    </location>
</feature>
<dbReference type="AlphaFoldDB" id="A0A179I9H3"/>
<proteinExistence type="predicted"/>
<reference evidence="2 3" key="1">
    <citation type="submission" date="2016-03" db="EMBL/GenBank/DDBJ databases">
        <title>Fine-scale spatial genetic structure of a fungal parasite of coffee scale insects.</title>
        <authorList>
            <person name="Jackson D."/>
            <person name="Zemenick K.A."/>
            <person name="Malloure B."/>
            <person name="Quandt C.A."/>
            <person name="James T.Y."/>
        </authorList>
    </citation>
    <scope>NUCLEOTIDE SEQUENCE [LARGE SCALE GENOMIC DNA]</scope>
    <source>
        <strain evidence="2 3">UM487</strain>
    </source>
</reference>
<organism evidence="2 3">
    <name type="scientific">Cordyceps confragosa</name>
    <name type="common">Lecanicillium lecanii</name>
    <dbReference type="NCBI Taxonomy" id="2714763"/>
    <lineage>
        <taxon>Eukaryota</taxon>
        <taxon>Fungi</taxon>
        <taxon>Dikarya</taxon>
        <taxon>Ascomycota</taxon>
        <taxon>Pezizomycotina</taxon>
        <taxon>Sordariomycetes</taxon>
        <taxon>Hypocreomycetidae</taxon>
        <taxon>Hypocreales</taxon>
        <taxon>Cordycipitaceae</taxon>
        <taxon>Akanthomyces</taxon>
    </lineage>
</organism>
<evidence type="ECO:0000313" key="3">
    <source>
        <dbReference type="Proteomes" id="UP000243081"/>
    </source>
</evidence>
<evidence type="ECO:0000313" key="2">
    <source>
        <dbReference type="EMBL" id="OAQ98348.1"/>
    </source>
</evidence>
<name>A0A179I9H3_CORDF</name>
<dbReference type="OrthoDB" id="408373at2759"/>
<dbReference type="PANTHER" id="PTHR43329">
    <property type="entry name" value="EPOXIDE HYDROLASE"/>
    <property type="match status" value="1"/>
</dbReference>
<sequence length="271" mass="29540">MVEATLFPGVFREFSLTTQNEPEVIIRGVTSGDASSSSLPPLLLIHGFPQTHHMWHRIAPALAARFTIVAPDIRGYGQSSKPAGVASYAKSAMARDMVSVMDQLGWGPRTPFYIIGHDRGARVAHKLLAPPFPESLMAAQPGMFLNKWLGARSEGSLEGRFDSRCLDVYAAGLADPETARAMCDDYRAAYEYDTAEQRADREAGLLITRPLQVLWAAEGAVGTTMDCVKDWQDVADPSIKVTGHAVDCSHFIPDECPSEVIDAALKMFVET</sequence>
<dbReference type="InterPro" id="IPR000073">
    <property type="entry name" value="AB_hydrolase_1"/>
</dbReference>
<comment type="caution">
    <text evidence="2">The sequence shown here is derived from an EMBL/GenBank/DDBJ whole genome shotgun (WGS) entry which is preliminary data.</text>
</comment>
<dbReference type="EMBL" id="LUKN01002905">
    <property type="protein sequence ID" value="OAQ98348.1"/>
    <property type="molecule type" value="Genomic_DNA"/>
</dbReference>